<dbReference type="EMBL" id="CATOUU010001170">
    <property type="protein sequence ID" value="CAI9975891.1"/>
    <property type="molecule type" value="Genomic_DNA"/>
</dbReference>
<protein>
    <submittedName>
        <fullName evidence="3">Leucine Rich Repeat (LRR)-containing protein</fullName>
    </submittedName>
    <submittedName>
        <fullName evidence="4">Leucine_Rich Repeat (LRR)-containing protein</fullName>
    </submittedName>
</protein>
<dbReference type="Gene3D" id="3.80.10.10">
    <property type="entry name" value="Ribonuclease Inhibitor"/>
    <property type="match status" value="1"/>
</dbReference>
<evidence type="ECO:0000313" key="5">
    <source>
        <dbReference type="Proteomes" id="UP001642409"/>
    </source>
</evidence>
<evidence type="ECO:0000256" key="1">
    <source>
        <dbReference type="ARBA" id="ARBA00022614"/>
    </source>
</evidence>
<keyword evidence="5" id="KW-1185">Reference proteome</keyword>
<dbReference type="PROSITE" id="PS51450">
    <property type="entry name" value="LRR"/>
    <property type="match status" value="1"/>
</dbReference>
<dbReference type="SUPFAM" id="SSF52058">
    <property type="entry name" value="L domain-like"/>
    <property type="match status" value="1"/>
</dbReference>
<name>A0AA86RJY5_9EUKA</name>
<reference evidence="4 5" key="2">
    <citation type="submission" date="2024-07" db="EMBL/GenBank/DDBJ databases">
        <authorList>
            <person name="Akdeniz Z."/>
        </authorList>
    </citation>
    <scope>NUCLEOTIDE SEQUENCE [LARGE SCALE GENOMIC DNA]</scope>
</reference>
<comment type="caution">
    <text evidence="3">The sequence shown here is derived from an EMBL/GenBank/DDBJ whole genome shotgun (WGS) entry which is preliminary data.</text>
</comment>
<keyword evidence="1" id="KW-0433">Leucine-rich repeat</keyword>
<evidence type="ECO:0000313" key="4">
    <source>
        <dbReference type="EMBL" id="CAL6006790.1"/>
    </source>
</evidence>
<evidence type="ECO:0000313" key="3">
    <source>
        <dbReference type="EMBL" id="CAI9975891.1"/>
    </source>
</evidence>
<reference evidence="3" key="1">
    <citation type="submission" date="2023-06" db="EMBL/GenBank/DDBJ databases">
        <authorList>
            <person name="Kurt Z."/>
        </authorList>
    </citation>
    <scope>NUCLEOTIDE SEQUENCE</scope>
</reference>
<dbReference type="AlphaFoldDB" id="A0AA86RJY5"/>
<keyword evidence="2" id="KW-0677">Repeat</keyword>
<dbReference type="Proteomes" id="UP001642409">
    <property type="component" value="Unassembled WGS sequence"/>
</dbReference>
<dbReference type="InterPro" id="IPR001611">
    <property type="entry name" value="Leu-rich_rpt"/>
</dbReference>
<accession>A0AA86RJY5</accession>
<dbReference type="EMBL" id="CAXDID020000054">
    <property type="protein sequence ID" value="CAL6006790.1"/>
    <property type="molecule type" value="Genomic_DNA"/>
</dbReference>
<dbReference type="InterPro" id="IPR050836">
    <property type="entry name" value="SDS22/Internalin_LRR"/>
</dbReference>
<dbReference type="PANTHER" id="PTHR46652:SF3">
    <property type="entry name" value="LEUCINE-RICH REPEAT-CONTAINING PROTEIN 9"/>
    <property type="match status" value="1"/>
</dbReference>
<organism evidence="3">
    <name type="scientific">Hexamita inflata</name>
    <dbReference type="NCBI Taxonomy" id="28002"/>
    <lineage>
        <taxon>Eukaryota</taxon>
        <taxon>Metamonada</taxon>
        <taxon>Diplomonadida</taxon>
        <taxon>Hexamitidae</taxon>
        <taxon>Hexamitinae</taxon>
        <taxon>Hexamita</taxon>
    </lineage>
</organism>
<gene>
    <name evidence="4" type="ORF">HINF_LOCUS20330</name>
    <name evidence="3" type="ORF">HINF_LOCUS63536</name>
</gene>
<evidence type="ECO:0000256" key="2">
    <source>
        <dbReference type="ARBA" id="ARBA00022737"/>
    </source>
</evidence>
<proteinExistence type="predicted"/>
<dbReference type="PANTHER" id="PTHR46652">
    <property type="entry name" value="LEUCINE-RICH REPEAT AND IQ DOMAIN-CONTAINING PROTEIN 1-RELATED"/>
    <property type="match status" value="1"/>
</dbReference>
<sequence>MIELFKNQLQVGIIEFYRYDKLKWLAFMQDYDMSQLKIYKCYSIIPIINNNTITELHLEHCRLQNITQIQLTNLNRLNVSQNYLSDDSIKHICTFKRLRFLNLSQNMGIDISSLKFLVDLVELNVCYCEISDIRSLQHLHKLERLDIGFNLVTYIKPLQYLYELKYVDFSGNYIVDFSEIRNHENYNYYRMGGQYEPTQWQLNQANQLQYMDNAADYIDYIEQQSHWISQRIVKLKSRRQQLNSILMQLNHYKISFSEQSTSLFQQLNYNDCQ</sequence>
<dbReference type="InterPro" id="IPR032675">
    <property type="entry name" value="LRR_dom_sf"/>
</dbReference>